<dbReference type="InterPro" id="IPR002549">
    <property type="entry name" value="AI-2E-like"/>
</dbReference>
<comment type="similarity">
    <text evidence="2">Belongs to the autoinducer-2 exporter (AI-2E) (TC 2.A.86) family.</text>
</comment>
<evidence type="ECO:0000313" key="8">
    <source>
        <dbReference type="Proteomes" id="UP001597221"/>
    </source>
</evidence>
<dbReference type="NCBIfam" id="TIGR02872">
    <property type="entry name" value="spore_ytvI"/>
    <property type="match status" value="1"/>
</dbReference>
<gene>
    <name evidence="7" type="primary">ytvI</name>
    <name evidence="7" type="ORF">ACFSBH_18160</name>
</gene>
<feature type="transmembrane region" description="Helical" evidence="6">
    <location>
        <begin position="266"/>
        <end position="295"/>
    </location>
</feature>
<keyword evidence="3 6" id="KW-0812">Transmembrane</keyword>
<feature type="transmembrane region" description="Helical" evidence="6">
    <location>
        <begin position="61"/>
        <end position="88"/>
    </location>
</feature>
<evidence type="ECO:0000256" key="1">
    <source>
        <dbReference type="ARBA" id="ARBA00004141"/>
    </source>
</evidence>
<evidence type="ECO:0000256" key="2">
    <source>
        <dbReference type="ARBA" id="ARBA00009773"/>
    </source>
</evidence>
<evidence type="ECO:0000313" key="7">
    <source>
        <dbReference type="EMBL" id="MFD1609546.1"/>
    </source>
</evidence>
<keyword evidence="5 6" id="KW-0472">Membrane</keyword>
<dbReference type="EMBL" id="JBHUDE010000159">
    <property type="protein sequence ID" value="MFD1609546.1"/>
    <property type="molecule type" value="Genomic_DNA"/>
</dbReference>
<feature type="transmembrane region" description="Helical" evidence="6">
    <location>
        <begin position="31"/>
        <end position="49"/>
    </location>
</feature>
<evidence type="ECO:0000256" key="5">
    <source>
        <dbReference type="ARBA" id="ARBA00023136"/>
    </source>
</evidence>
<keyword evidence="4 6" id="KW-1133">Transmembrane helix</keyword>
<feature type="transmembrane region" description="Helical" evidence="6">
    <location>
        <begin position="162"/>
        <end position="181"/>
    </location>
</feature>
<evidence type="ECO:0000256" key="3">
    <source>
        <dbReference type="ARBA" id="ARBA00022692"/>
    </source>
</evidence>
<evidence type="ECO:0000256" key="4">
    <source>
        <dbReference type="ARBA" id="ARBA00022989"/>
    </source>
</evidence>
<sequence>MNVIAKRIIIGILIVIGILITYFYFSQISPILLAFLLALIFEPFVRFLMKRFKWQKRILPVLITFLSFLVLSGLLIYFTVVVVFDILYSWAFQIPSYAVEIQKFIETNIESFYLFLQEVPMADVIIEELEALSSDFMQTALSITTSIITGIGSFVQSMVSAIPNLIFVSLFFLIALFLFSLELPRVKKIFWSWFSSDLSKKLQVVSKRMGEVFLGYWKAQFILSVGVFILCYISLKFIAPGSALIMSIVIWVVDIIPLYVGPALVLVPWGIFAMILGNTFTGIQLLVLTVVLLVLRRIIEPKVLGDSIGLAALPTVLSMYFGYVFGGILGLIFGPFVYIAFQTAKEAGLFKLTAKADQSGIKPD</sequence>
<reference evidence="8" key="1">
    <citation type="journal article" date="2019" name="Int. J. Syst. Evol. Microbiol.">
        <title>The Global Catalogue of Microorganisms (GCM) 10K type strain sequencing project: providing services to taxonomists for standard genome sequencing and annotation.</title>
        <authorList>
            <consortium name="The Broad Institute Genomics Platform"/>
            <consortium name="The Broad Institute Genome Sequencing Center for Infectious Disease"/>
            <person name="Wu L."/>
            <person name="Ma J."/>
        </authorList>
    </citation>
    <scope>NUCLEOTIDE SEQUENCE [LARGE SCALE GENOMIC DNA]</scope>
    <source>
        <strain evidence="8">CGMCC 1.12376</strain>
    </source>
</reference>
<dbReference type="InterPro" id="IPR014227">
    <property type="entry name" value="YtvI-like"/>
</dbReference>
<comment type="caution">
    <text evidence="7">The sequence shown here is derived from an EMBL/GenBank/DDBJ whole genome shotgun (WGS) entry which is preliminary data.</text>
</comment>
<dbReference type="Proteomes" id="UP001597221">
    <property type="component" value="Unassembled WGS sequence"/>
</dbReference>
<feature type="transmembrane region" description="Helical" evidence="6">
    <location>
        <begin position="7"/>
        <end position="25"/>
    </location>
</feature>
<dbReference type="Pfam" id="PF01594">
    <property type="entry name" value="AI-2E_transport"/>
    <property type="match status" value="1"/>
</dbReference>
<dbReference type="PANTHER" id="PTHR21716:SF68">
    <property type="entry name" value="TRANSPORT PROTEIN YTVI-RELATED"/>
    <property type="match status" value="1"/>
</dbReference>
<accession>A0ABW4HWB8</accession>
<feature type="transmembrane region" description="Helical" evidence="6">
    <location>
        <begin position="316"/>
        <end position="341"/>
    </location>
</feature>
<dbReference type="RefSeq" id="WP_379598972.1">
    <property type="nucleotide sequence ID" value="NZ_JBHUDE010000159.1"/>
</dbReference>
<comment type="subcellular location">
    <subcellularLocation>
        <location evidence="1">Membrane</location>
        <topology evidence="1">Multi-pass membrane protein</topology>
    </subcellularLocation>
</comment>
<protein>
    <submittedName>
        <fullName evidence="7">Sporulation integral membrane protein YtvI</fullName>
    </submittedName>
</protein>
<dbReference type="PANTHER" id="PTHR21716">
    <property type="entry name" value="TRANSMEMBRANE PROTEIN"/>
    <property type="match status" value="1"/>
</dbReference>
<evidence type="ECO:0000256" key="6">
    <source>
        <dbReference type="SAM" id="Phobius"/>
    </source>
</evidence>
<proteinExistence type="inferred from homology"/>
<organism evidence="7 8">
    <name type="scientific">Oceanobacillus luteolus</name>
    <dbReference type="NCBI Taxonomy" id="1274358"/>
    <lineage>
        <taxon>Bacteria</taxon>
        <taxon>Bacillati</taxon>
        <taxon>Bacillota</taxon>
        <taxon>Bacilli</taxon>
        <taxon>Bacillales</taxon>
        <taxon>Bacillaceae</taxon>
        <taxon>Oceanobacillus</taxon>
    </lineage>
</organism>
<keyword evidence="8" id="KW-1185">Reference proteome</keyword>
<name>A0ABW4HWB8_9BACI</name>
<feature type="transmembrane region" description="Helical" evidence="6">
    <location>
        <begin position="216"/>
        <end position="235"/>
    </location>
</feature>